<organism evidence="1 2">
    <name type="scientific">Streptomyces cynarae</name>
    <dbReference type="NCBI Taxonomy" id="2981134"/>
    <lineage>
        <taxon>Bacteria</taxon>
        <taxon>Bacillati</taxon>
        <taxon>Actinomycetota</taxon>
        <taxon>Actinomycetes</taxon>
        <taxon>Kitasatosporales</taxon>
        <taxon>Streptomycetaceae</taxon>
        <taxon>Streptomyces</taxon>
    </lineage>
</organism>
<accession>A0ABY6DTI3</accession>
<dbReference type="InterPro" id="IPR045428">
    <property type="entry name" value="EACC1"/>
</dbReference>
<name>A0ABY6DTI3_9ACTN</name>
<dbReference type="EMBL" id="CP106793">
    <property type="protein sequence ID" value="UXY17538.1"/>
    <property type="molecule type" value="Genomic_DNA"/>
</dbReference>
<sequence length="135" mass="14141">MTDLVAGIEAAAGAEDDLRSLLRWLHEDETLDVRGRVGGEPPCSGAMGTGFDLLQLAIGSGLSTASLVVSVLQWQTSRHRAPAITLRRGEVEVILAPQAAHDEETLRALVDLLDGHPAALPAPRSEESGGDDGTP</sequence>
<dbReference type="Proteomes" id="UP001061298">
    <property type="component" value="Chromosome"/>
</dbReference>
<gene>
    <name evidence="1" type="ORF">N8I84_01240</name>
</gene>
<proteinExistence type="predicted"/>
<dbReference type="RefSeq" id="WP_263227473.1">
    <property type="nucleotide sequence ID" value="NZ_CP106793.1"/>
</dbReference>
<dbReference type="Pfam" id="PF19953">
    <property type="entry name" value="EACC1"/>
    <property type="match status" value="1"/>
</dbReference>
<protein>
    <submittedName>
        <fullName evidence="1">Uncharacterized protein</fullName>
    </submittedName>
</protein>
<evidence type="ECO:0000313" key="1">
    <source>
        <dbReference type="EMBL" id="UXY17538.1"/>
    </source>
</evidence>
<keyword evidence="2" id="KW-1185">Reference proteome</keyword>
<evidence type="ECO:0000313" key="2">
    <source>
        <dbReference type="Proteomes" id="UP001061298"/>
    </source>
</evidence>
<reference evidence="1" key="1">
    <citation type="submission" date="2022-10" db="EMBL/GenBank/DDBJ databases">
        <authorList>
            <person name="Mo P."/>
        </authorList>
    </citation>
    <scope>NUCLEOTIDE SEQUENCE</scope>
    <source>
        <strain evidence="1">HUAS 13-4</strain>
    </source>
</reference>